<accession>A0A3Q7HDW9</accession>
<keyword evidence="3" id="KW-1185">Reference proteome</keyword>
<dbReference type="EnsemblPlants" id="Solyc05g046200.3.1">
    <property type="protein sequence ID" value="Solyc05g046200.3.1"/>
    <property type="gene ID" value="Solyc05g046200.3"/>
</dbReference>
<dbReference type="Gramene" id="Solyc05g046200.3.1">
    <property type="protein sequence ID" value="Solyc05g046200.3.1"/>
    <property type="gene ID" value="Solyc05g046200.3"/>
</dbReference>
<evidence type="ECO:0000256" key="1">
    <source>
        <dbReference type="SAM" id="Phobius"/>
    </source>
</evidence>
<evidence type="ECO:0000313" key="3">
    <source>
        <dbReference type="Proteomes" id="UP000004994"/>
    </source>
</evidence>
<dbReference type="PaxDb" id="4081-Solyc05g046200.2.1"/>
<name>A0A3Q7HDW9_SOLLC</name>
<reference evidence="2" key="2">
    <citation type="submission" date="2019-01" db="UniProtKB">
        <authorList>
            <consortium name="EnsemblPlants"/>
        </authorList>
    </citation>
    <scope>IDENTIFICATION</scope>
    <source>
        <strain evidence="2">cv. Heinz 1706</strain>
    </source>
</reference>
<keyword evidence="1" id="KW-0812">Transmembrane</keyword>
<evidence type="ECO:0000313" key="2">
    <source>
        <dbReference type="EnsemblPlants" id="Solyc05g046200.3.1"/>
    </source>
</evidence>
<dbReference type="InParanoid" id="A0A3Q7HDW9"/>
<keyword evidence="1" id="KW-0472">Membrane</keyword>
<sequence length="60" mass="7284">MEIFFMKYIGTGHTISPPFPLITYKMWMFMKVNGAQLTLLSFGTSFMMGKKWWQRRKWKK</sequence>
<dbReference type="Proteomes" id="UP000004994">
    <property type="component" value="Chromosome 5"/>
</dbReference>
<keyword evidence="1" id="KW-1133">Transmembrane helix</keyword>
<organism evidence="2">
    <name type="scientific">Solanum lycopersicum</name>
    <name type="common">Tomato</name>
    <name type="synonym">Lycopersicon esculentum</name>
    <dbReference type="NCBI Taxonomy" id="4081"/>
    <lineage>
        <taxon>Eukaryota</taxon>
        <taxon>Viridiplantae</taxon>
        <taxon>Streptophyta</taxon>
        <taxon>Embryophyta</taxon>
        <taxon>Tracheophyta</taxon>
        <taxon>Spermatophyta</taxon>
        <taxon>Magnoliopsida</taxon>
        <taxon>eudicotyledons</taxon>
        <taxon>Gunneridae</taxon>
        <taxon>Pentapetalae</taxon>
        <taxon>asterids</taxon>
        <taxon>lamiids</taxon>
        <taxon>Solanales</taxon>
        <taxon>Solanaceae</taxon>
        <taxon>Solanoideae</taxon>
        <taxon>Solaneae</taxon>
        <taxon>Solanum</taxon>
        <taxon>Solanum subgen. Lycopersicon</taxon>
    </lineage>
</organism>
<dbReference type="AlphaFoldDB" id="A0A3Q7HDW9"/>
<protein>
    <submittedName>
        <fullName evidence="2">Uncharacterized protein</fullName>
    </submittedName>
</protein>
<reference evidence="2" key="1">
    <citation type="journal article" date="2012" name="Nature">
        <title>The tomato genome sequence provides insights into fleshy fruit evolution.</title>
        <authorList>
            <consortium name="Tomato Genome Consortium"/>
        </authorList>
    </citation>
    <scope>NUCLEOTIDE SEQUENCE [LARGE SCALE GENOMIC DNA]</scope>
    <source>
        <strain evidence="2">cv. Heinz 1706</strain>
    </source>
</reference>
<proteinExistence type="predicted"/>
<feature type="transmembrane region" description="Helical" evidence="1">
    <location>
        <begin position="26"/>
        <end position="49"/>
    </location>
</feature>